<dbReference type="PROSITE" id="PS50011">
    <property type="entry name" value="PROTEIN_KINASE_DOM"/>
    <property type="match status" value="1"/>
</dbReference>
<keyword evidence="20" id="KW-0325">Glycoprotein</keyword>
<keyword evidence="12 29" id="KW-0732">Signal</keyword>
<sequence length="1060" mass="115467">MAMCSVCLLLLLSASVFFSALPSADADDEAVLLAFKAAAVGGRSDVLASWNESTDGGYCSWEGVRCRGKHRRVVALNLPSHGLTGILSPAVGNLSSLRTLNLSFNGLSGNIPASLGHLSRLHTLRLSHNAFSGPIPTNLSSCTSLMVMDLRWNKLSGHVPPEFGDKLKRLKFLDLQSNNLTGEIPAWLGNLSSLNVLDLSVNHLNGTIPPNLGVLKDLQFLSLAFNNLHGEPPISLYNLSSLEMLQFQWNMLKGSIPTDIGSRFPRLQFLCFWSNQFTGSIPASISNLTSLQLLHLAQNNLTGYVPSTVGRLQALQYLDLYNTTLEANDRVGWEFITSLSNCSQLQELDITGNYAFTGHLPGSIVNLSTTLRVLGFGGTGIRGSIPSAIGNLVGLQKLGFQDSSISEVIPDSISKLGNLTELYLYNTNLSGQIPPSIGNLSQLTILQADHSILEGPIPASIGKLKNMLSLNLSMNRLNGSISREIFKLPLLSLGFLDLSYNSISGPLPSEVGSLGNLNSLILSGNQLSGQIPESISECTMLQELRLENNLFNGSIPQYLNKGLTVLNLSMNELSGTIPDAIGNIRYLQQLSLAHNNLSGPIPAVLQKLTSLSKLDLSFNNLQGEVPKEGIFKNLANLSISGNDKLCGGIPQLHLAPCKTDSVKKNRRRQMRYLTIALATTGALLLLATIIAVIHLIYKKHKNPFQPPLVEMFQRKPPLVEAQYKIITYHALENGTNGFSEDNLLGKGSFGAVYKCIFQGEGTIVAVKVFNLEQSGSTKSFIAECEALRRVRHRCLIKIITCCSSINQQGEEFKALVFEFMPNGSLNCWLHKKSDMPTVSNTLSLEQRLDIAVDIIDALDYLHNHCQPPIVHCDLKPSNILLAEDMSARVGDFGISRILRESASRYLQNSSSTIGIRGSIGYVAPEYSEGSSVTTLGDVYSLGILLLEMFTGRSPTDDMFTGSLDLHKYSKDALPDKIWEIADTAMWLHMDTYENSTRNITENCLAQVFALGISCSRKQPSGRKTINDAATEMHAIRNSYQSGGGTWSSSNKCSNCSSRDN</sequence>
<keyword evidence="19" id="KW-0675">Receptor</keyword>
<evidence type="ECO:0000256" key="26">
    <source>
        <dbReference type="PROSITE-ProRule" id="PRU10141"/>
    </source>
</evidence>
<dbReference type="InterPro" id="IPR003591">
    <property type="entry name" value="Leu-rich_rpt_typical-subtyp"/>
</dbReference>
<evidence type="ECO:0000256" key="29">
    <source>
        <dbReference type="SAM" id="SignalP"/>
    </source>
</evidence>
<dbReference type="Gene3D" id="3.30.200.20">
    <property type="entry name" value="Phosphorylase Kinase, domain 1"/>
    <property type="match status" value="1"/>
</dbReference>
<comment type="function">
    <text evidence="23">Receptor kinase that detects X.oryzae pv. oryzae protein Ax21 to promote innate immunity. Following X.oryzae pv. oryzae protein Ax21 detection, undergoes cleavage, releasing the processed protein kinase Xa21 chain.</text>
</comment>
<feature type="compositionally biased region" description="Low complexity" evidence="27">
    <location>
        <begin position="1047"/>
        <end position="1060"/>
    </location>
</feature>
<dbReference type="GO" id="GO:0005886">
    <property type="term" value="C:plasma membrane"/>
    <property type="evidence" value="ECO:0007669"/>
    <property type="project" value="UniProtKB-SubCell"/>
</dbReference>
<evidence type="ECO:0000256" key="7">
    <source>
        <dbReference type="ARBA" id="ARBA00022527"/>
    </source>
</evidence>
<reference evidence="32" key="1">
    <citation type="submission" date="2024-06" db="EMBL/GenBank/DDBJ databases">
        <authorList>
            <person name="Ryan C."/>
        </authorList>
    </citation>
    <scope>NUCLEOTIDE SEQUENCE [LARGE SCALE GENOMIC DNA]</scope>
</reference>
<dbReference type="Pfam" id="PF00560">
    <property type="entry name" value="LRR_1"/>
    <property type="match status" value="5"/>
</dbReference>
<dbReference type="PANTHER" id="PTHR45974:SF272">
    <property type="entry name" value="LEUCINE RICH REPEAT FAMILY PROTEIN, EXPRESSED"/>
    <property type="match status" value="1"/>
</dbReference>
<evidence type="ECO:0000256" key="28">
    <source>
        <dbReference type="SAM" id="Phobius"/>
    </source>
</evidence>
<dbReference type="PROSITE" id="PS00108">
    <property type="entry name" value="PROTEIN_KINASE_ST"/>
    <property type="match status" value="1"/>
</dbReference>
<accession>A0ABC8ZCW8</accession>
<evidence type="ECO:0000256" key="14">
    <source>
        <dbReference type="ARBA" id="ARBA00022741"/>
    </source>
</evidence>
<evidence type="ECO:0000313" key="31">
    <source>
        <dbReference type="EMBL" id="CAL4958208.1"/>
    </source>
</evidence>
<keyword evidence="16 26" id="KW-0067">ATP-binding</keyword>
<gene>
    <name evidence="31" type="ORF">URODEC1_LOCUS42983</name>
</gene>
<dbReference type="InterPro" id="IPR001611">
    <property type="entry name" value="Leu-rich_rpt"/>
</dbReference>
<evidence type="ECO:0000256" key="5">
    <source>
        <dbReference type="ARBA" id="ARBA00012513"/>
    </source>
</evidence>
<feature type="transmembrane region" description="Helical" evidence="28">
    <location>
        <begin position="672"/>
        <end position="697"/>
    </location>
</feature>
<dbReference type="SMART" id="SM00369">
    <property type="entry name" value="LRR_TYP"/>
    <property type="match status" value="10"/>
</dbReference>
<keyword evidence="14 26" id="KW-0547">Nucleotide-binding</keyword>
<dbReference type="SUPFAM" id="SSF56112">
    <property type="entry name" value="Protein kinase-like (PK-like)"/>
    <property type="match status" value="1"/>
</dbReference>
<evidence type="ECO:0000256" key="21">
    <source>
        <dbReference type="ARBA" id="ARBA00047899"/>
    </source>
</evidence>
<evidence type="ECO:0000256" key="6">
    <source>
        <dbReference type="ARBA" id="ARBA00022475"/>
    </source>
</evidence>
<dbReference type="GO" id="GO:0005789">
    <property type="term" value="C:endoplasmic reticulum membrane"/>
    <property type="evidence" value="ECO:0007669"/>
    <property type="project" value="UniProtKB-SubCell"/>
</dbReference>
<dbReference type="SUPFAM" id="SSF52058">
    <property type="entry name" value="L domain-like"/>
    <property type="match status" value="1"/>
</dbReference>
<evidence type="ECO:0000259" key="30">
    <source>
        <dbReference type="PROSITE" id="PS50011"/>
    </source>
</evidence>
<dbReference type="InterPro" id="IPR055414">
    <property type="entry name" value="LRR_R13L4/SHOC2-like"/>
</dbReference>
<evidence type="ECO:0000256" key="15">
    <source>
        <dbReference type="ARBA" id="ARBA00022777"/>
    </source>
</evidence>
<organism evidence="31 32">
    <name type="scientific">Urochloa decumbens</name>
    <dbReference type="NCBI Taxonomy" id="240449"/>
    <lineage>
        <taxon>Eukaryota</taxon>
        <taxon>Viridiplantae</taxon>
        <taxon>Streptophyta</taxon>
        <taxon>Embryophyta</taxon>
        <taxon>Tracheophyta</taxon>
        <taxon>Spermatophyta</taxon>
        <taxon>Magnoliopsida</taxon>
        <taxon>Liliopsida</taxon>
        <taxon>Poales</taxon>
        <taxon>Poaceae</taxon>
        <taxon>PACMAD clade</taxon>
        <taxon>Panicoideae</taxon>
        <taxon>Panicodae</taxon>
        <taxon>Paniceae</taxon>
        <taxon>Melinidinae</taxon>
        <taxon>Urochloa</taxon>
    </lineage>
</organism>
<keyword evidence="13" id="KW-0677">Repeat</keyword>
<dbReference type="FunFam" id="3.30.200.20:FF:000432">
    <property type="entry name" value="LRR receptor-like serine/threonine-protein kinase EFR"/>
    <property type="match status" value="1"/>
</dbReference>
<dbReference type="InterPro" id="IPR032675">
    <property type="entry name" value="LRR_dom_sf"/>
</dbReference>
<dbReference type="Gene3D" id="1.10.510.10">
    <property type="entry name" value="Transferase(Phosphotransferase) domain 1"/>
    <property type="match status" value="1"/>
</dbReference>
<comment type="subcellular location">
    <subcellularLocation>
        <location evidence="1">Cell membrane</location>
        <topology evidence="1">Single-pass membrane protein</topology>
    </subcellularLocation>
    <subcellularLocation>
        <location evidence="2">Endoplasmic reticulum membrane</location>
        <topology evidence="2">Single-pass membrane protein</topology>
    </subcellularLocation>
    <subcellularLocation>
        <location evidence="3">Membrane</location>
        <topology evidence="3">Single-pass type I membrane protein</topology>
    </subcellularLocation>
</comment>
<keyword evidence="8" id="KW-0597">Phosphoprotein</keyword>
<name>A0ABC8ZCW8_9POAL</name>
<dbReference type="InterPro" id="IPR013210">
    <property type="entry name" value="LRR_N_plant-typ"/>
</dbReference>
<dbReference type="SMART" id="SM00220">
    <property type="entry name" value="S_TKc"/>
    <property type="match status" value="1"/>
</dbReference>
<feature type="region of interest" description="Disordered" evidence="27">
    <location>
        <begin position="1040"/>
        <end position="1060"/>
    </location>
</feature>
<dbReference type="Proteomes" id="UP001497457">
    <property type="component" value="Chromosome 18b"/>
</dbReference>
<dbReference type="GO" id="GO:0005524">
    <property type="term" value="F:ATP binding"/>
    <property type="evidence" value="ECO:0007669"/>
    <property type="project" value="UniProtKB-UniRule"/>
</dbReference>
<evidence type="ECO:0000256" key="17">
    <source>
        <dbReference type="ARBA" id="ARBA00022989"/>
    </source>
</evidence>
<dbReference type="FunFam" id="3.80.10.10:FF:000233">
    <property type="entry name" value="Leucine-rich repeat receptor-like protein kinase TDR"/>
    <property type="match status" value="1"/>
</dbReference>
<keyword evidence="6" id="KW-1003">Cell membrane</keyword>
<comment type="catalytic activity">
    <reaction evidence="22">
        <text>L-seryl-[protein] + ATP = O-phospho-L-seryl-[protein] + ADP + H(+)</text>
        <dbReference type="Rhea" id="RHEA:17989"/>
        <dbReference type="Rhea" id="RHEA-COMP:9863"/>
        <dbReference type="Rhea" id="RHEA-COMP:11604"/>
        <dbReference type="ChEBI" id="CHEBI:15378"/>
        <dbReference type="ChEBI" id="CHEBI:29999"/>
        <dbReference type="ChEBI" id="CHEBI:30616"/>
        <dbReference type="ChEBI" id="CHEBI:83421"/>
        <dbReference type="ChEBI" id="CHEBI:456216"/>
        <dbReference type="EC" id="2.7.11.1"/>
    </reaction>
</comment>
<dbReference type="InterPro" id="IPR011009">
    <property type="entry name" value="Kinase-like_dom_sf"/>
</dbReference>
<comment type="similarity">
    <text evidence="4">Belongs to the protein kinase superfamily. Ser/Thr protein kinase family.</text>
</comment>
<keyword evidence="18 28" id="KW-0472">Membrane</keyword>
<evidence type="ECO:0000256" key="9">
    <source>
        <dbReference type="ARBA" id="ARBA00022614"/>
    </source>
</evidence>
<feature type="domain" description="Protein kinase" evidence="30">
    <location>
        <begin position="738"/>
        <end position="1036"/>
    </location>
</feature>
<protein>
    <recommendedName>
        <fullName evidence="25">Receptor kinase-like protein Xa21</fullName>
        <ecNumber evidence="5">2.7.11.1</ecNumber>
    </recommendedName>
</protein>
<evidence type="ECO:0000256" key="23">
    <source>
        <dbReference type="ARBA" id="ARBA00054320"/>
    </source>
</evidence>
<evidence type="ECO:0000256" key="3">
    <source>
        <dbReference type="ARBA" id="ARBA00004479"/>
    </source>
</evidence>
<dbReference type="GO" id="GO:0009791">
    <property type="term" value="P:post-embryonic development"/>
    <property type="evidence" value="ECO:0007669"/>
    <property type="project" value="UniProtKB-ARBA"/>
</dbReference>
<feature type="binding site" evidence="26">
    <location>
        <position position="767"/>
    </location>
    <ligand>
        <name>ATP</name>
        <dbReference type="ChEBI" id="CHEBI:30616"/>
    </ligand>
</feature>
<dbReference type="FunFam" id="3.80.10.10:FF:000101">
    <property type="entry name" value="LRR receptor-like serine/threonine-protein kinase ERECTA"/>
    <property type="match status" value="1"/>
</dbReference>
<reference evidence="31 32" key="2">
    <citation type="submission" date="2024-10" db="EMBL/GenBank/DDBJ databases">
        <authorList>
            <person name="Ryan C."/>
        </authorList>
    </citation>
    <scope>NUCLEOTIDE SEQUENCE [LARGE SCALE GENOMIC DNA]</scope>
</reference>
<dbReference type="Pfam" id="PF13855">
    <property type="entry name" value="LRR_8"/>
    <property type="match status" value="2"/>
</dbReference>
<evidence type="ECO:0000313" key="32">
    <source>
        <dbReference type="Proteomes" id="UP001497457"/>
    </source>
</evidence>
<evidence type="ECO:0000256" key="16">
    <source>
        <dbReference type="ARBA" id="ARBA00022840"/>
    </source>
</evidence>
<feature type="chain" id="PRO_5044784626" description="Receptor kinase-like protein Xa21" evidence="29">
    <location>
        <begin position="27"/>
        <end position="1060"/>
    </location>
</feature>
<dbReference type="FunFam" id="1.10.510.10:FF:000358">
    <property type="entry name" value="Putative leucine-rich repeat receptor-like serine/threonine-protein kinase"/>
    <property type="match status" value="1"/>
</dbReference>
<keyword evidence="32" id="KW-1185">Reference proteome</keyword>
<dbReference type="Gene3D" id="3.80.10.10">
    <property type="entry name" value="Ribonuclease Inhibitor"/>
    <property type="match status" value="4"/>
</dbReference>
<feature type="signal peptide" evidence="29">
    <location>
        <begin position="1"/>
        <end position="26"/>
    </location>
</feature>
<evidence type="ECO:0000256" key="8">
    <source>
        <dbReference type="ARBA" id="ARBA00022553"/>
    </source>
</evidence>
<evidence type="ECO:0000256" key="12">
    <source>
        <dbReference type="ARBA" id="ARBA00022729"/>
    </source>
</evidence>
<keyword evidence="15" id="KW-0418">Kinase</keyword>
<proteinExistence type="inferred from homology"/>
<keyword evidence="17 28" id="KW-1133">Transmembrane helix</keyword>
<dbReference type="EC" id="2.7.11.1" evidence="5"/>
<evidence type="ECO:0000256" key="10">
    <source>
        <dbReference type="ARBA" id="ARBA00022679"/>
    </source>
</evidence>
<comment type="function">
    <text evidence="24">The processed protein kinase Xa21 chain released by protein cleavage after X.oryzae pv. oryzae protein Ax21 detection translocates into the nucleus where it can bind and regulate WRKY62, a transcription factor. Confers resistance to the bacterial pathogen X.oryzae pv. oryzae (Xoo).</text>
</comment>
<dbReference type="Pfam" id="PF23598">
    <property type="entry name" value="LRR_14"/>
    <property type="match status" value="1"/>
</dbReference>
<dbReference type="AlphaFoldDB" id="A0ABC8ZCW8"/>
<dbReference type="SUPFAM" id="SSF52047">
    <property type="entry name" value="RNI-like"/>
    <property type="match status" value="1"/>
</dbReference>
<dbReference type="EMBL" id="OZ075128">
    <property type="protein sequence ID" value="CAL4958208.1"/>
    <property type="molecule type" value="Genomic_DNA"/>
</dbReference>
<keyword evidence="11 28" id="KW-0812">Transmembrane</keyword>
<evidence type="ECO:0000256" key="4">
    <source>
        <dbReference type="ARBA" id="ARBA00008684"/>
    </source>
</evidence>
<dbReference type="InterPro" id="IPR017441">
    <property type="entry name" value="Protein_kinase_ATP_BS"/>
</dbReference>
<dbReference type="InterPro" id="IPR000719">
    <property type="entry name" value="Prot_kinase_dom"/>
</dbReference>
<comment type="catalytic activity">
    <reaction evidence="21">
        <text>L-threonyl-[protein] + ATP = O-phospho-L-threonyl-[protein] + ADP + H(+)</text>
        <dbReference type="Rhea" id="RHEA:46608"/>
        <dbReference type="Rhea" id="RHEA-COMP:11060"/>
        <dbReference type="Rhea" id="RHEA-COMP:11605"/>
        <dbReference type="ChEBI" id="CHEBI:15378"/>
        <dbReference type="ChEBI" id="CHEBI:30013"/>
        <dbReference type="ChEBI" id="CHEBI:30616"/>
        <dbReference type="ChEBI" id="CHEBI:61977"/>
        <dbReference type="ChEBI" id="CHEBI:456216"/>
        <dbReference type="EC" id="2.7.11.1"/>
    </reaction>
</comment>
<dbReference type="Pfam" id="PF08263">
    <property type="entry name" value="LRRNT_2"/>
    <property type="match status" value="1"/>
</dbReference>
<evidence type="ECO:0000256" key="27">
    <source>
        <dbReference type="SAM" id="MobiDB-lite"/>
    </source>
</evidence>
<evidence type="ECO:0000256" key="25">
    <source>
        <dbReference type="ARBA" id="ARBA00072040"/>
    </source>
</evidence>
<evidence type="ECO:0000256" key="1">
    <source>
        <dbReference type="ARBA" id="ARBA00004162"/>
    </source>
</evidence>
<dbReference type="GO" id="GO:0004674">
    <property type="term" value="F:protein serine/threonine kinase activity"/>
    <property type="evidence" value="ECO:0007669"/>
    <property type="project" value="UniProtKB-KW"/>
</dbReference>
<keyword evidence="9" id="KW-0433">Leucine-rich repeat</keyword>
<evidence type="ECO:0000256" key="22">
    <source>
        <dbReference type="ARBA" id="ARBA00048679"/>
    </source>
</evidence>
<evidence type="ECO:0000256" key="11">
    <source>
        <dbReference type="ARBA" id="ARBA00022692"/>
    </source>
</evidence>
<evidence type="ECO:0000256" key="20">
    <source>
        <dbReference type="ARBA" id="ARBA00023180"/>
    </source>
</evidence>
<keyword evidence="10" id="KW-0808">Transferase</keyword>
<evidence type="ECO:0000256" key="24">
    <source>
        <dbReference type="ARBA" id="ARBA00056628"/>
    </source>
</evidence>
<dbReference type="FunFam" id="3.80.10.10:FF:001158">
    <property type="entry name" value="Leucine-rich repeat protein kinase family protein"/>
    <property type="match status" value="1"/>
</dbReference>
<dbReference type="PROSITE" id="PS00107">
    <property type="entry name" value="PROTEIN_KINASE_ATP"/>
    <property type="match status" value="1"/>
</dbReference>
<dbReference type="InterPro" id="IPR008271">
    <property type="entry name" value="Ser/Thr_kinase_AS"/>
</dbReference>
<evidence type="ECO:0000256" key="18">
    <source>
        <dbReference type="ARBA" id="ARBA00023136"/>
    </source>
</evidence>
<dbReference type="PANTHER" id="PTHR45974">
    <property type="entry name" value="RECEPTOR-LIKE PROTEIN 55"/>
    <property type="match status" value="1"/>
</dbReference>
<keyword evidence="7" id="KW-0723">Serine/threonine-protein kinase</keyword>
<dbReference type="Pfam" id="PF00069">
    <property type="entry name" value="Pkinase"/>
    <property type="match status" value="1"/>
</dbReference>
<evidence type="ECO:0000256" key="13">
    <source>
        <dbReference type="ARBA" id="ARBA00022737"/>
    </source>
</evidence>
<evidence type="ECO:0000256" key="2">
    <source>
        <dbReference type="ARBA" id="ARBA00004389"/>
    </source>
</evidence>
<evidence type="ECO:0000256" key="19">
    <source>
        <dbReference type="ARBA" id="ARBA00023170"/>
    </source>
</evidence>